<evidence type="ECO:0000256" key="7">
    <source>
        <dbReference type="SAM" id="Phobius"/>
    </source>
</evidence>
<dbReference type="GO" id="GO:0016020">
    <property type="term" value="C:membrane"/>
    <property type="evidence" value="ECO:0007669"/>
    <property type="project" value="UniProtKB-SubCell"/>
</dbReference>
<feature type="transmembrane region" description="Helical" evidence="7">
    <location>
        <begin position="152"/>
        <end position="174"/>
    </location>
</feature>
<evidence type="ECO:0000256" key="4">
    <source>
        <dbReference type="ARBA" id="ARBA00023136"/>
    </source>
</evidence>
<evidence type="ECO:0000259" key="8">
    <source>
        <dbReference type="Pfam" id="PF20684"/>
    </source>
</evidence>
<dbReference type="Proteomes" id="UP000799428">
    <property type="component" value="Unassembled WGS sequence"/>
</dbReference>
<sequence>MGVRGRNEVDEGWRREGIKPAPHQDDPSTFRLGQSRLLLTVALKRHLAAYHESTHLFANFSVVCHPLPPAPYVNRQSQPPPSLPFPRGLQLQYSAHTTQSHTSTATAHHFPDRKHETTALAVVTVTLSTAIALWRLAVRAKIHPRLGWSDHWITAALPLAITRYTFNILAAYAGQGRLDADPFLTLAQDIRNRRLIFIAGSLNMYVMFCAKMSVCFYLLVLDLSPVYRTVTITTAYFLILNGLILPMVSHWLSCNPVAKRWDDTIAGHCWPAVFPVVVTSMQGAMNVITDVIYAAAPILYLRQVKLGRYTRWGVRAVFLAAFLPNASATVSQLSLSENSATIFIACLPPLRRTFDNVLVRILPARLKESIAQSHIRSYNLALPTYYSTRSNETEMSEVTESATAIPPVVENAEDANGRIIATTNVNTTA</sequence>
<dbReference type="InterPro" id="IPR049326">
    <property type="entry name" value="Rhodopsin_dom_fungi"/>
</dbReference>
<comment type="subcellular location">
    <subcellularLocation>
        <location evidence="1">Membrane</location>
        <topology evidence="1">Multi-pass membrane protein</topology>
    </subcellularLocation>
</comment>
<feature type="domain" description="Rhodopsin" evidence="8">
    <location>
        <begin position="134"/>
        <end position="322"/>
    </location>
</feature>
<evidence type="ECO:0000256" key="6">
    <source>
        <dbReference type="SAM" id="MobiDB-lite"/>
    </source>
</evidence>
<dbReference type="EMBL" id="MU005771">
    <property type="protein sequence ID" value="KAF2708579.1"/>
    <property type="molecule type" value="Genomic_DNA"/>
</dbReference>
<protein>
    <recommendedName>
        <fullName evidence="8">Rhodopsin domain-containing protein</fullName>
    </recommendedName>
</protein>
<dbReference type="PANTHER" id="PTHR33048:SF163">
    <property type="entry name" value="INTEGRAL MEMBRANE PROTEIN (AFU_ORTHOLOGUE AFUA_8G05510)"/>
    <property type="match status" value="1"/>
</dbReference>
<evidence type="ECO:0000256" key="2">
    <source>
        <dbReference type="ARBA" id="ARBA00022692"/>
    </source>
</evidence>
<keyword evidence="4 7" id="KW-0472">Membrane</keyword>
<feature type="transmembrane region" description="Helical" evidence="7">
    <location>
        <begin position="118"/>
        <end position="137"/>
    </location>
</feature>
<organism evidence="9 10">
    <name type="scientific">Pleomassaria siparia CBS 279.74</name>
    <dbReference type="NCBI Taxonomy" id="1314801"/>
    <lineage>
        <taxon>Eukaryota</taxon>
        <taxon>Fungi</taxon>
        <taxon>Dikarya</taxon>
        <taxon>Ascomycota</taxon>
        <taxon>Pezizomycotina</taxon>
        <taxon>Dothideomycetes</taxon>
        <taxon>Pleosporomycetidae</taxon>
        <taxon>Pleosporales</taxon>
        <taxon>Pleomassariaceae</taxon>
        <taxon>Pleomassaria</taxon>
    </lineage>
</organism>
<dbReference type="InterPro" id="IPR052337">
    <property type="entry name" value="SAT4-like"/>
</dbReference>
<evidence type="ECO:0000313" key="9">
    <source>
        <dbReference type="EMBL" id="KAF2708579.1"/>
    </source>
</evidence>
<evidence type="ECO:0000256" key="1">
    <source>
        <dbReference type="ARBA" id="ARBA00004141"/>
    </source>
</evidence>
<feature type="compositionally biased region" description="Basic and acidic residues" evidence="6">
    <location>
        <begin position="1"/>
        <end position="28"/>
    </location>
</feature>
<gene>
    <name evidence="9" type="ORF">K504DRAFT_502603</name>
</gene>
<dbReference type="AlphaFoldDB" id="A0A6G1K6R5"/>
<evidence type="ECO:0000313" key="10">
    <source>
        <dbReference type="Proteomes" id="UP000799428"/>
    </source>
</evidence>
<dbReference type="PANTHER" id="PTHR33048">
    <property type="entry name" value="PTH11-LIKE INTEGRAL MEMBRANE PROTEIN (AFU_ORTHOLOGUE AFUA_5G11245)"/>
    <property type="match status" value="1"/>
</dbReference>
<feature type="region of interest" description="Disordered" evidence="6">
    <location>
        <begin position="1"/>
        <end position="29"/>
    </location>
</feature>
<accession>A0A6G1K6R5</accession>
<comment type="similarity">
    <text evidence="5">Belongs to the SAT4 family.</text>
</comment>
<feature type="transmembrane region" description="Helical" evidence="7">
    <location>
        <begin position="226"/>
        <end position="245"/>
    </location>
</feature>
<evidence type="ECO:0000256" key="3">
    <source>
        <dbReference type="ARBA" id="ARBA00022989"/>
    </source>
</evidence>
<dbReference type="Pfam" id="PF20684">
    <property type="entry name" value="Fung_rhodopsin"/>
    <property type="match status" value="1"/>
</dbReference>
<feature type="transmembrane region" description="Helical" evidence="7">
    <location>
        <begin position="195"/>
        <end position="220"/>
    </location>
</feature>
<keyword evidence="10" id="KW-1185">Reference proteome</keyword>
<name>A0A6G1K6R5_9PLEO</name>
<dbReference type="OrthoDB" id="4682787at2759"/>
<keyword evidence="3 7" id="KW-1133">Transmembrane helix</keyword>
<reference evidence="9" key="1">
    <citation type="journal article" date="2020" name="Stud. Mycol.">
        <title>101 Dothideomycetes genomes: a test case for predicting lifestyles and emergence of pathogens.</title>
        <authorList>
            <person name="Haridas S."/>
            <person name="Albert R."/>
            <person name="Binder M."/>
            <person name="Bloem J."/>
            <person name="Labutti K."/>
            <person name="Salamov A."/>
            <person name="Andreopoulos B."/>
            <person name="Baker S."/>
            <person name="Barry K."/>
            <person name="Bills G."/>
            <person name="Bluhm B."/>
            <person name="Cannon C."/>
            <person name="Castanera R."/>
            <person name="Culley D."/>
            <person name="Daum C."/>
            <person name="Ezra D."/>
            <person name="Gonzalez J."/>
            <person name="Henrissat B."/>
            <person name="Kuo A."/>
            <person name="Liang C."/>
            <person name="Lipzen A."/>
            <person name="Lutzoni F."/>
            <person name="Magnuson J."/>
            <person name="Mondo S."/>
            <person name="Nolan M."/>
            <person name="Ohm R."/>
            <person name="Pangilinan J."/>
            <person name="Park H.-J."/>
            <person name="Ramirez L."/>
            <person name="Alfaro M."/>
            <person name="Sun H."/>
            <person name="Tritt A."/>
            <person name="Yoshinaga Y."/>
            <person name="Zwiers L.-H."/>
            <person name="Turgeon B."/>
            <person name="Goodwin S."/>
            <person name="Spatafora J."/>
            <person name="Crous P."/>
            <person name="Grigoriev I."/>
        </authorList>
    </citation>
    <scope>NUCLEOTIDE SEQUENCE</scope>
    <source>
        <strain evidence="9">CBS 279.74</strain>
    </source>
</reference>
<evidence type="ECO:0000256" key="5">
    <source>
        <dbReference type="ARBA" id="ARBA00038359"/>
    </source>
</evidence>
<keyword evidence="2 7" id="KW-0812">Transmembrane</keyword>
<proteinExistence type="inferred from homology"/>